<accession>A0A1L8RIE3</accession>
<gene>
    <name evidence="7" type="ORF">RU97_GL001046</name>
</gene>
<dbReference type="InterPro" id="IPR001360">
    <property type="entry name" value="Glyco_hydro_1"/>
</dbReference>
<evidence type="ECO:0000256" key="5">
    <source>
        <dbReference type="RuleBase" id="RU003690"/>
    </source>
</evidence>
<protein>
    <recommendedName>
        <fullName evidence="9">6-phospho-beta-glucosidase</fullName>
    </recommendedName>
</protein>
<dbReference type="Gene3D" id="3.20.20.80">
    <property type="entry name" value="Glycosidases"/>
    <property type="match status" value="1"/>
</dbReference>
<evidence type="ECO:0000256" key="6">
    <source>
        <dbReference type="RuleBase" id="RU004468"/>
    </source>
</evidence>
<evidence type="ECO:0008006" key="9">
    <source>
        <dbReference type="Google" id="ProtNLM"/>
    </source>
</evidence>
<dbReference type="PANTHER" id="PTHR10353:SF122">
    <property type="entry name" value="6-PHOSPHO-BETA-GLUCOSIDASE ASCB-RELATED"/>
    <property type="match status" value="1"/>
</dbReference>
<sequence>MKTRFPENFLWGGATAANQCEGATQADGKGWTTADTSLFVEDPSQRMAQLLAPMTTEKVQQALKDTKGYYPKRFGIDFYHRYPEDIALLAEMGLKTFRFSISWARIFPNGDDATPNEAGLLFYEKLIDELLKYKIEPLVTISHYEFPLALSLKQNGWASRDTIGAFARYSETLFQRFKGKVKYWITFNEMNVIGMTGYLSGGLLADKLVHKENPLADYYQAGHHQLVASALATKRLHEIDPDAQIGCMVVRMENYPHTMDPADVLASVKSDQENLFFMDVLARGTYPRYMDRFFEERDIHLEISDEDTQTLKENPCDFVSFSYYMSGVATASQEEAETAGNILGSLSNPYLEKSEWGWQIDPVGLRTTLNKLYDRYQKPIFIVENGLGAKDEVVAGQVHDSYRIDYLRAHIQQISEAIHDGVEIIGYTPWGCIDLVSASGNEMSKRYGFIYVDRDDQGQGTMERLKKNSFYWYQQVIKSNGEELE</sequence>
<dbReference type="PROSITE" id="PS00653">
    <property type="entry name" value="GLYCOSYL_HYDROL_F1_2"/>
    <property type="match status" value="1"/>
</dbReference>
<dbReference type="STRING" id="214095.RU97_GL001046"/>
<dbReference type="PRINTS" id="PR00131">
    <property type="entry name" value="GLHYDRLASE1"/>
</dbReference>
<dbReference type="GO" id="GO:0008422">
    <property type="term" value="F:beta-glucosidase activity"/>
    <property type="evidence" value="ECO:0007669"/>
    <property type="project" value="TreeGrafter"/>
</dbReference>
<dbReference type="PROSITE" id="PS00572">
    <property type="entry name" value="GLYCOSYL_HYDROL_F1_1"/>
    <property type="match status" value="1"/>
</dbReference>
<evidence type="ECO:0000256" key="1">
    <source>
        <dbReference type="ARBA" id="ARBA00010838"/>
    </source>
</evidence>
<dbReference type="EMBL" id="JXKH01000002">
    <property type="protein sequence ID" value="OJG19475.1"/>
    <property type="molecule type" value="Genomic_DNA"/>
</dbReference>
<dbReference type="InterPro" id="IPR017853">
    <property type="entry name" value="GH"/>
</dbReference>
<evidence type="ECO:0000256" key="4">
    <source>
        <dbReference type="PROSITE-ProRule" id="PRU10055"/>
    </source>
</evidence>
<keyword evidence="2 6" id="KW-0378">Hydrolase</keyword>
<dbReference type="SUPFAM" id="SSF51445">
    <property type="entry name" value="(Trans)glycosidases"/>
    <property type="match status" value="1"/>
</dbReference>
<dbReference type="AlphaFoldDB" id="A0A1L8RIE3"/>
<dbReference type="InterPro" id="IPR018120">
    <property type="entry name" value="Glyco_hydro_1_AS"/>
</dbReference>
<dbReference type="FunFam" id="3.20.20.80:FF:000004">
    <property type="entry name" value="Beta-glucosidase 6-phospho-beta-glucosidase"/>
    <property type="match status" value="1"/>
</dbReference>
<comment type="similarity">
    <text evidence="1 5">Belongs to the glycosyl hydrolase 1 family.</text>
</comment>
<feature type="active site" description="Nucleophile" evidence="4">
    <location>
        <position position="384"/>
    </location>
</feature>
<dbReference type="PANTHER" id="PTHR10353">
    <property type="entry name" value="GLYCOSYL HYDROLASE"/>
    <property type="match status" value="1"/>
</dbReference>
<reference evidence="7 8" key="1">
    <citation type="submission" date="2014-12" db="EMBL/GenBank/DDBJ databases">
        <title>Draft genome sequences of 29 type strains of Enterococci.</title>
        <authorList>
            <person name="Zhong Z."/>
            <person name="Sun Z."/>
            <person name="Liu W."/>
            <person name="Zhang W."/>
            <person name="Zhang H."/>
        </authorList>
    </citation>
    <scope>NUCLEOTIDE SEQUENCE [LARGE SCALE GENOMIC DNA]</scope>
    <source>
        <strain evidence="7 8">DSM 17029</strain>
    </source>
</reference>
<dbReference type="RefSeq" id="WP_067390175.1">
    <property type="nucleotide sequence ID" value="NZ_JXKH01000002.1"/>
</dbReference>
<proteinExistence type="inferred from homology"/>
<evidence type="ECO:0000256" key="2">
    <source>
        <dbReference type="ARBA" id="ARBA00022801"/>
    </source>
</evidence>
<evidence type="ECO:0000256" key="3">
    <source>
        <dbReference type="ARBA" id="ARBA00023295"/>
    </source>
</evidence>
<comment type="caution">
    <text evidence="7">The sequence shown here is derived from an EMBL/GenBank/DDBJ whole genome shotgun (WGS) entry which is preliminary data.</text>
</comment>
<name>A0A1L8RIE3_9ENTE</name>
<dbReference type="Pfam" id="PF00232">
    <property type="entry name" value="Glyco_hydro_1"/>
    <property type="match status" value="1"/>
</dbReference>
<organism evidence="7 8">
    <name type="scientific">Enterococcus canis</name>
    <dbReference type="NCBI Taxonomy" id="214095"/>
    <lineage>
        <taxon>Bacteria</taxon>
        <taxon>Bacillati</taxon>
        <taxon>Bacillota</taxon>
        <taxon>Bacilli</taxon>
        <taxon>Lactobacillales</taxon>
        <taxon>Enterococcaceae</taxon>
        <taxon>Enterococcus</taxon>
    </lineage>
</organism>
<dbReference type="GO" id="GO:0016052">
    <property type="term" value="P:carbohydrate catabolic process"/>
    <property type="evidence" value="ECO:0007669"/>
    <property type="project" value="TreeGrafter"/>
</dbReference>
<dbReference type="InterPro" id="IPR033132">
    <property type="entry name" value="GH_1_N_CS"/>
</dbReference>
<dbReference type="GO" id="GO:0005829">
    <property type="term" value="C:cytosol"/>
    <property type="evidence" value="ECO:0007669"/>
    <property type="project" value="TreeGrafter"/>
</dbReference>
<evidence type="ECO:0000313" key="7">
    <source>
        <dbReference type="EMBL" id="OJG19475.1"/>
    </source>
</evidence>
<evidence type="ECO:0000313" key="8">
    <source>
        <dbReference type="Proteomes" id="UP000181884"/>
    </source>
</evidence>
<keyword evidence="8" id="KW-1185">Reference proteome</keyword>
<keyword evidence="3 6" id="KW-0326">Glycosidase</keyword>
<dbReference type="Proteomes" id="UP000181884">
    <property type="component" value="Unassembled WGS sequence"/>
</dbReference>